<gene>
    <name evidence="1" type="ORF">DDK22_04255</name>
</gene>
<proteinExistence type="predicted"/>
<accession>A0A367PSF0</accession>
<reference evidence="1 2" key="1">
    <citation type="submission" date="2018-04" db="EMBL/GenBank/DDBJ databases">
        <title>Cupriavidus necator CR12 genome sequencing and assembly.</title>
        <authorList>
            <person name="Ben Fekih I."/>
            <person name="Mazhar H.S."/>
            <person name="Bello S.K."/>
            <person name="Rensing C."/>
        </authorList>
    </citation>
    <scope>NUCLEOTIDE SEQUENCE [LARGE SCALE GENOMIC DNA]</scope>
    <source>
        <strain evidence="1 2">CR12</strain>
    </source>
</reference>
<dbReference type="AlphaFoldDB" id="A0A367PSF0"/>
<dbReference type="RefSeq" id="WP_114130858.1">
    <property type="nucleotide sequence ID" value="NZ_CP068435.1"/>
</dbReference>
<sequence length="266" mass="30031">MKKEPNTVFTREQLDEYFASYVGMEGGNPDAPVWFCDSSPHPRAVSMVAPLVPHAQASAWDAAYRHKHRDHMERWQSHQKIARIMAAARAHFFNTPLGERDWKHYFDHHLYAPHGAEFKLSLFPLPARLINQTPWSTAFRGQPELVPRQRYLELCRDGQRFAFIDRIRRLWKPKVVVCLGERHAADFVQAFALGNVRGADHILQPADLPKTLRVLEHDGTTWIICPALAGAAGLTSDVLLDAMGQYIAGWLEPGDFPALCSGADAC</sequence>
<protein>
    <submittedName>
        <fullName evidence="1">Transcriptional regulator</fullName>
    </submittedName>
</protein>
<evidence type="ECO:0000313" key="1">
    <source>
        <dbReference type="EMBL" id="RCJ09835.1"/>
    </source>
</evidence>
<name>A0A367PSF0_CUPNE</name>
<evidence type="ECO:0000313" key="2">
    <source>
        <dbReference type="Proteomes" id="UP000253501"/>
    </source>
</evidence>
<dbReference type="Proteomes" id="UP000253501">
    <property type="component" value="Unassembled WGS sequence"/>
</dbReference>
<dbReference type="EMBL" id="QDHA01000008">
    <property type="protein sequence ID" value="RCJ09835.1"/>
    <property type="molecule type" value="Genomic_DNA"/>
</dbReference>
<comment type="caution">
    <text evidence="1">The sequence shown here is derived from an EMBL/GenBank/DDBJ whole genome shotgun (WGS) entry which is preliminary data.</text>
</comment>
<organism evidence="1 2">
    <name type="scientific">Cupriavidus necator</name>
    <name type="common">Alcaligenes eutrophus</name>
    <name type="synonym">Ralstonia eutropha</name>
    <dbReference type="NCBI Taxonomy" id="106590"/>
    <lineage>
        <taxon>Bacteria</taxon>
        <taxon>Pseudomonadati</taxon>
        <taxon>Pseudomonadota</taxon>
        <taxon>Betaproteobacteria</taxon>
        <taxon>Burkholderiales</taxon>
        <taxon>Burkholderiaceae</taxon>
        <taxon>Cupriavidus</taxon>
    </lineage>
</organism>